<dbReference type="AlphaFoldDB" id="A0AAJ0B4D1"/>
<accession>A0AAJ0B4D1</accession>
<evidence type="ECO:0000313" key="3">
    <source>
        <dbReference type="Proteomes" id="UP001239445"/>
    </source>
</evidence>
<reference evidence="2" key="1">
    <citation type="submission" date="2023-06" db="EMBL/GenBank/DDBJ databases">
        <title>Genome-scale phylogeny and comparative genomics of the fungal order Sordariales.</title>
        <authorList>
            <consortium name="Lawrence Berkeley National Laboratory"/>
            <person name="Hensen N."/>
            <person name="Bonometti L."/>
            <person name="Westerberg I."/>
            <person name="Brannstrom I.O."/>
            <person name="Guillou S."/>
            <person name="Cros-Aarteil S."/>
            <person name="Calhoun S."/>
            <person name="Haridas S."/>
            <person name="Kuo A."/>
            <person name="Mondo S."/>
            <person name="Pangilinan J."/>
            <person name="Riley R."/>
            <person name="Labutti K."/>
            <person name="Andreopoulos B."/>
            <person name="Lipzen A."/>
            <person name="Chen C."/>
            <person name="Yanf M."/>
            <person name="Daum C."/>
            <person name="Ng V."/>
            <person name="Clum A."/>
            <person name="Steindorff A."/>
            <person name="Ohm R."/>
            <person name="Martin F."/>
            <person name="Silar P."/>
            <person name="Natvig D."/>
            <person name="Lalanne C."/>
            <person name="Gautier V."/>
            <person name="Ament-Velasquez S.L."/>
            <person name="Kruys A."/>
            <person name="Hutchinson M.I."/>
            <person name="Powell A.J."/>
            <person name="Barry K."/>
            <person name="Miller A.N."/>
            <person name="Grigoriev I.V."/>
            <person name="Debuchy R."/>
            <person name="Gladieux P."/>
            <person name="Thoren M.H."/>
            <person name="Johannesson H."/>
        </authorList>
    </citation>
    <scope>NUCLEOTIDE SEQUENCE</scope>
    <source>
        <strain evidence="2">PSN4</strain>
    </source>
</reference>
<organism evidence="2 3">
    <name type="scientific">Echria macrotheca</name>
    <dbReference type="NCBI Taxonomy" id="438768"/>
    <lineage>
        <taxon>Eukaryota</taxon>
        <taxon>Fungi</taxon>
        <taxon>Dikarya</taxon>
        <taxon>Ascomycota</taxon>
        <taxon>Pezizomycotina</taxon>
        <taxon>Sordariomycetes</taxon>
        <taxon>Sordariomycetidae</taxon>
        <taxon>Sordariales</taxon>
        <taxon>Schizotheciaceae</taxon>
        <taxon>Echria</taxon>
    </lineage>
</organism>
<evidence type="ECO:0000313" key="2">
    <source>
        <dbReference type="EMBL" id="KAK1749962.1"/>
    </source>
</evidence>
<protein>
    <submittedName>
        <fullName evidence="2">Uncharacterized protein</fullName>
    </submittedName>
</protein>
<feature type="region of interest" description="Disordered" evidence="1">
    <location>
        <begin position="1"/>
        <end position="29"/>
    </location>
</feature>
<sequence length="233" mass="25435">MLLAMRSDTGTAHQGTWPARPDYHGPRQQQTPPLITALCWHHVIPAPRIFGLTTADECAPAGEQEPWAWSGQQGAGGLHHAEVTACGRTQGMEMEPSRVGLIESSSSLDASGLRVESAKTPRPPSAYRPLSLAGCLSLQKIPSLIGPHPGTDWRDRIFFLPANRLGWLLLHHHLHHRTPDRRRHAKHHTANHPMEDVLASGTASGKATPLPRLVPAKGRFSSNPVYMGLAEPH</sequence>
<gene>
    <name evidence="2" type="ORF">QBC47DRAFT_127052</name>
</gene>
<dbReference type="Proteomes" id="UP001239445">
    <property type="component" value="Unassembled WGS sequence"/>
</dbReference>
<evidence type="ECO:0000256" key="1">
    <source>
        <dbReference type="SAM" id="MobiDB-lite"/>
    </source>
</evidence>
<proteinExistence type="predicted"/>
<dbReference type="EMBL" id="MU839850">
    <property type="protein sequence ID" value="KAK1749962.1"/>
    <property type="molecule type" value="Genomic_DNA"/>
</dbReference>
<keyword evidence="3" id="KW-1185">Reference proteome</keyword>
<comment type="caution">
    <text evidence="2">The sequence shown here is derived from an EMBL/GenBank/DDBJ whole genome shotgun (WGS) entry which is preliminary data.</text>
</comment>
<name>A0AAJ0B4D1_9PEZI</name>